<dbReference type="AlphaFoldDB" id="A0A9P3G751"/>
<evidence type="ECO:0000313" key="3">
    <source>
        <dbReference type="Proteomes" id="UP000703269"/>
    </source>
</evidence>
<feature type="region of interest" description="Disordered" evidence="1">
    <location>
        <begin position="1"/>
        <end position="30"/>
    </location>
</feature>
<evidence type="ECO:0000256" key="1">
    <source>
        <dbReference type="SAM" id="MobiDB-lite"/>
    </source>
</evidence>
<evidence type="ECO:0000313" key="2">
    <source>
        <dbReference type="EMBL" id="GJE90528.1"/>
    </source>
</evidence>
<protein>
    <submittedName>
        <fullName evidence="2">Uncharacterized protein</fullName>
    </submittedName>
</protein>
<reference evidence="2 3" key="1">
    <citation type="submission" date="2021-08" db="EMBL/GenBank/DDBJ databases">
        <title>Draft Genome Sequence of Phanerochaete sordida strain YK-624.</title>
        <authorList>
            <person name="Mori T."/>
            <person name="Dohra H."/>
            <person name="Suzuki T."/>
            <person name="Kawagishi H."/>
            <person name="Hirai H."/>
        </authorList>
    </citation>
    <scope>NUCLEOTIDE SEQUENCE [LARGE SCALE GENOMIC DNA]</scope>
    <source>
        <strain evidence="2 3">YK-624</strain>
    </source>
</reference>
<dbReference type="EMBL" id="BPQB01000017">
    <property type="protein sequence ID" value="GJE90528.1"/>
    <property type="molecule type" value="Genomic_DNA"/>
</dbReference>
<dbReference type="Proteomes" id="UP000703269">
    <property type="component" value="Unassembled WGS sequence"/>
</dbReference>
<accession>A0A9P3G751</accession>
<gene>
    <name evidence="2" type="ORF">PsYK624_066680</name>
</gene>
<organism evidence="2 3">
    <name type="scientific">Phanerochaete sordida</name>
    <dbReference type="NCBI Taxonomy" id="48140"/>
    <lineage>
        <taxon>Eukaryota</taxon>
        <taxon>Fungi</taxon>
        <taxon>Dikarya</taxon>
        <taxon>Basidiomycota</taxon>
        <taxon>Agaricomycotina</taxon>
        <taxon>Agaricomycetes</taxon>
        <taxon>Polyporales</taxon>
        <taxon>Phanerochaetaceae</taxon>
        <taxon>Phanerochaete</taxon>
    </lineage>
</organism>
<keyword evidence="3" id="KW-1185">Reference proteome</keyword>
<proteinExistence type="predicted"/>
<sequence length="69" mass="7494">MLFFASQRQTASGQSTYRPTAQAVDENSSQRQVNLALCRSVMHWHPDSDSRGKGVPYSHDPAAVGGDTS</sequence>
<comment type="caution">
    <text evidence="2">The sequence shown here is derived from an EMBL/GenBank/DDBJ whole genome shotgun (WGS) entry which is preliminary data.</text>
</comment>
<feature type="region of interest" description="Disordered" evidence="1">
    <location>
        <begin position="44"/>
        <end position="69"/>
    </location>
</feature>
<name>A0A9P3G751_9APHY</name>